<name>B8IA85_METNO</name>
<dbReference type="HOGENOM" id="CLU_054750_7_1_5"/>
<feature type="transmembrane region" description="Helical" evidence="8">
    <location>
        <begin position="174"/>
        <end position="196"/>
    </location>
</feature>
<feature type="transmembrane region" description="Helical" evidence="8">
    <location>
        <begin position="104"/>
        <end position="126"/>
    </location>
</feature>
<reference evidence="9 10" key="1">
    <citation type="submission" date="2009-01" db="EMBL/GenBank/DDBJ databases">
        <title>Complete sequence of chromosome of Methylobacterium nodulans ORS 2060.</title>
        <authorList>
            <consortium name="US DOE Joint Genome Institute"/>
            <person name="Lucas S."/>
            <person name="Copeland A."/>
            <person name="Lapidus A."/>
            <person name="Glavina del Rio T."/>
            <person name="Dalin E."/>
            <person name="Tice H."/>
            <person name="Bruce D."/>
            <person name="Goodwin L."/>
            <person name="Pitluck S."/>
            <person name="Sims D."/>
            <person name="Brettin T."/>
            <person name="Detter J.C."/>
            <person name="Han C."/>
            <person name="Larimer F."/>
            <person name="Land M."/>
            <person name="Hauser L."/>
            <person name="Kyrpides N."/>
            <person name="Ivanova N."/>
            <person name="Marx C.J."/>
            <person name="Richardson P."/>
        </authorList>
    </citation>
    <scope>NUCLEOTIDE SEQUENCE [LARGE SCALE GENOMIC DNA]</scope>
    <source>
        <strain evidence="10">LMG 21967 / CNCM I-2342 / ORS 2060</strain>
    </source>
</reference>
<feature type="transmembrane region" description="Helical" evidence="8">
    <location>
        <begin position="12"/>
        <end position="31"/>
    </location>
</feature>
<keyword evidence="5 8" id="KW-0812">Transmembrane</keyword>
<evidence type="ECO:0000256" key="2">
    <source>
        <dbReference type="ARBA" id="ARBA00009142"/>
    </source>
</evidence>
<evidence type="ECO:0000313" key="9">
    <source>
        <dbReference type="EMBL" id="ACL59148.1"/>
    </source>
</evidence>
<feature type="transmembrane region" description="Helical" evidence="8">
    <location>
        <begin position="38"/>
        <end position="58"/>
    </location>
</feature>
<evidence type="ECO:0000256" key="6">
    <source>
        <dbReference type="ARBA" id="ARBA00022989"/>
    </source>
</evidence>
<feature type="transmembrane region" description="Helical" evidence="8">
    <location>
        <begin position="202"/>
        <end position="221"/>
    </location>
</feature>
<evidence type="ECO:0000256" key="3">
    <source>
        <dbReference type="ARBA" id="ARBA00022448"/>
    </source>
</evidence>
<keyword evidence="6 8" id="KW-1133">Transmembrane helix</keyword>
<comment type="subcellular location">
    <subcellularLocation>
        <location evidence="1 8">Cell membrane</location>
        <topology evidence="1 8">Multi-pass membrane protein</topology>
    </subcellularLocation>
</comment>
<dbReference type="RefSeq" id="WP_015930796.1">
    <property type="nucleotide sequence ID" value="NC_011894.1"/>
</dbReference>
<dbReference type="GO" id="GO:0005886">
    <property type="term" value="C:plasma membrane"/>
    <property type="evidence" value="ECO:0007669"/>
    <property type="project" value="UniProtKB-SubCell"/>
</dbReference>
<dbReference type="PANTHER" id="PTHR30269">
    <property type="entry name" value="TRANSMEMBRANE PROTEIN YFCA"/>
    <property type="match status" value="1"/>
</dbReference>
<dbReference type="EMBL" id="CP001349">
    <property type="protein sequence ID" value="ACL59148.1"/>
    <property type="molecule type" value="Genomic_DNA"/>
</dbReference>
<keyword evidence="7 8" id="KW-0472">Membrane</keyword>
<evidence type="ECO:0000256" key="1">
    <source>
        <dbReference type="ARBA" id="ARBA00004651"/>
    </source>
</evidence>
<sequence>MTSALDPLPIAITALTFLLAGFVKGVIGLGLPTVAMGLLSLVMAPAQAAALLIVPSFVTNVWQLAAGPRFGTLAHRLWPMMVGVVVGTLAGAGFLQGSHAGQAAIALGLALMAYAVLGLTAVRFALPPEAQGGWMGPLIGALTGLVTAATGVFVIPAVPYLGALGLAKDELIQALGLSFTVSTLALAAVLAGSGVFEPGTAGASAFALGPALVGMAMGGWVRGRVSEPVFRRCFFLGLLALGTHLASRALL</sequence>
<keyword evidence="10" id="KW-1185">Reference proteome</keyword>
<dbReference type="Proteomes" id="UP000008207">
    <property type="component" value="Chromosome"/>
</dbReference>
<keyword evidence="4 8" id="KW-1003">Cell membrane</keyword>
<feature type="transmembrane region" description="Helical" evidence="8">
    <location>
        <begin position="138"/>
        <end position="162"/>
    </location>
</feature>
<evidence type="ECO:0000256" key="4">
    <source>
        <dbReference type="ARBA" id="ARBA00022475"/>
    </source>
</evidence>
<organism evidence="9 10">
    <name type="scientific">Methylobacterium nodulans (strain LMG 21967 / CNCM I-2342 / ORS 2060)</name>
    <dbReference type="NCBI Taxonomy" id="460265"/>
    <lineage>
        <taxon>Bacteria</taxon>
        <taxon>Pseudomonadati</taxon>
        <taxon>Pseudomonadota</taxon>
        <taxon>Alphaproteobacteria</taxon>
        <taxon>Hyphomicrobiales</taxon>
        <taxon>Methylobacteriaceae</taxon>
        <taxon>Methylobacterium</taxon>
    </lineage>
</organism>
<dbReference type="eggNOG" id="COG0730">
    <property type="taxonomic scope" value="Bacteria"/>
</dbReference>
<evidence type="ECO:0000256" key="5">
    <source>
        <dbReference type="ARBA" id="ARBA00022692"/>
    </source>
</evidence>
<dbReference type="KEGG" id="mno:Mnod_4272"/>
<dbReference type="InterPro" id="IPR052017">
    <property type="entry name" value="TSUP"/>
</dbReference>
<evidence type="ECO:0000256" key="8">
    <source>
        <dbReference type="RuleBase" id="RU363041"/>
    </source>
</evidence>
<feature type="transmembrane region" description="Helical" evidence="8">
    <location>
        <begin position="78"/>
        <end position="97"/>
    </location>
</feature>
<comment type="similarity">
    <text evidence="2 8">Belongs to the 4-toluene sulfonate uptake permease (TSUP) (TC 2.A.102) family.</text>
</comment>
<gene>
    <name evidence="9" type="ordered locus">Mnod_4272</name>
</gene>
<evidence type="ECO:0000313" key="10">
    <source>
        <dbReference type="Proteomes" id="UP000008207"/>
    </source>
</evidence>
<accession>B8IA85</accession>
<dbReference type="Pfam" id="PF01925">
    <property type="entry name" value="TauE"/>
    <property type="match status" value="1"/>
</dbReference>
<dbReference type="PANTHER" id="PTHR30269:SF32">
    <property type="entry name" value="MEMBRANE TRANSPORTER PROTEIN-RELATED"/>
    <property type="match status" value="1"/>
</dbReference>
<dbReference type="InterPro" id="IPR002781">
    <property type="entry name" value="TM_pro_TauE-like"/>
</dbReference>
<evidence type="ECO:0000256" key="7">
    <source>
        <dbReference type="ARBA" id="ARBA00023136"/>
    </source>
</evidence>
<keyword evidence="3" id="KW-0813">Transport</keyword>
<dbReference type="STRING" id="460265.Mnod_4272"/>
<dbReference type="AlphaFoldDB" id="B8IA85"/>
<protein>
    <recommendedName>
        <fullName evidence="8">Probable membrane transporter protein</fullName>
    </recommendedName>
</protein>
<dbReference type="OrthoDB" id="9800873at2"/>
<proteinExistence type="inferred from homology"/>